<dbReference type="Proteomes" id="UP000007115">
    <property type="component" value="Unassembled WGS sequence"/>
</dbReference>
<sequence>MHLKDISLLSLQLTAFQERLEEENGGSNIGDEQEETAKGDESTEPHIELDTMPVSFKDIPISLSSSASDMAPDSKSLQPTPAGSGHCENIGVMVGAVNPQY</sequence>
<keyword evidence="3" id="KW-1185">Reference proteome</keyword>
<comment type="caution">
    <text evidence="2">The sequence shown here is derived from an EMBL/GenBank/DDBJ whole genome shotgun (WGS) entry which is preliminary data.</text>
</comment>
<proteinExistence type="predicted"/>
<feature type="compositionally biased region" description="Basic and acidic residues" evidence="1">
    <location>
        <begin position="35"/>
        <end position="49"/>
    </location>
</feature>
<gene>
    <name evidence="2" type="ORF">TRIVIDRAFT_223590</name>
</gene>
<feature type="region of interest" description="Disordered" evidence="1">
    <location>
        <begin position="22"/>
        <end position="86"/>
    </location>
</feature>
<dbReference type="AlphaFoldDB" id="G9MXK0"/>
<protein>
    <submittedName>
        <fullName evidence="2">Uncharacterized protein</fullName>
    </submittedName>
</protein>
<dbReference type="GeneID" id="25791782"/>
<dbReference type="VEuPathDB" id="FungiDB:TRIVIDRAFT_223590"/>
<dbReference type="RefSeq" id="XP_013955091.1">
    <property type="nucleotide sequence ID" value="XM_014099616.1"/>
</dbReference>
<organism evidence="2 3">
    <name type="scientific">Hypocrea virens (strain Gv29-8 / FGSC 10586)</name>
    <name type="common">Gliocladium virens</name>
    <name type="synonym">Trichoderma virens</name>
    <dbReference type="NCBI Taxonomy" id="413071"/>
    <lineage>
        <taxon>Eukaryota</taxon>
        <taxon>Fungi</taxon>
        <taxon>Dikarya</taxon>
        <taxon>Ascomycota</taxon>
        <taxon>Pezizomycotina</taxon>
        <taxon>Sordariomycetes</taxon>
        <taxon>Hypocreomycetidae</taxon>
        <taxon>Hypocreales</taxon>
        <taxon>Hypocreaceae</taxon>
        <taxon>Trichoderma</taxon>
    </lineage>
</organism>
<dbReference type="HOGENOM" id="CLU_2292094_0_0_1"/>
<accession>G9MXK0</accession>
<dbReference type="EMBL" id="ABDF02000077">
    <property type="protein sequence ID" value="EHK20898.1"/>
    <property type="molecule type" value="Genomic_DNA"/>
</dbReference>
<name>G9MXK0_HYPVG</name>
<evidence type="ECO:0000313" key="3">
    <source>
        <dbReference type="Proteomes" id="UP000007115"/>
    </source>
</evidence>
<evidence type="ECO:0000313" key="2">
    <source>
        <dbReference type="EMBL" id="EHK20898.1"/>
    </source>
</evidence>
<reference evidence="2 3" key="1">
    <citation type="journal article" date="2011" name="Genome Biol.">
        <title>Comparative genome sequence analysis underscores mycoparasitism as the ancestral life style of Trichoderma.</title>
        <authorList>
            <person name="Kubicek C.P."/>
            <person name="Herrera-Estrella A."/>
            <person name="Seidl-Seiboth V."/>
            <person name="Martinez D.A."/>
            <person name="Druzhinina I.S."/>
            <person name="Thon M."/>
            <person name="Zeilinger S."/>
            <person name="Casas-Flores S."/>
            <person name="Horwitz B.A."/>
            <person name="Mukherjee P.K."/>
            <person name="Mukherjee M."/>
            <person name="Kredics L."/>
            <person name="Alcaraz L.D."/>
            <person name="Aerts A."/>
            <person name="Antal Z."/>
            <person name="Atanasova L."/>
            <person name="Cervantes-Badillo M.G."/>
            <person name="Challacombe J."/>
            <person name="Chertkov O."/>
            <person name="McCluskey K."/>
            <person name="Coulpier F."/>
            <person name="Deshpande N."/>
            <person name="von Doehren H."/>
            <person name="Ebbole D.J."/>
            <person name="Esquivel-Naranjo E.U."/>
            <person name="Fekete E."/>
            <person name="Flipphi M."/>
            <person name="Glaser F."/>
            <person name="Gomez-Rodriguez E.Y."/>
            <person name="Gruber S."/>
            <person name="Han C."/>
            <person name="Henrissat B."/>
            <person name="Hermosa R."/>
            <person name="Hernandez-Onate M."/>
            <person name="Karaffa L."/>
            <person name="Kosti I."/>
            <person name="Le Crom S."/>
            <person name="Lindquist E."/>
            <person name="Lucas S."/>
            <person name="Luebeck M."/>
            <person name="Luebeck P.S."/>
            <person name="Margeot A."/>
            <person name="Metz B."/>
            <person name="Misra M."/>
            <person name="Nevalainen H."/>
            <person name="Omann M."/>
            <person name="Packer N."/>
            <person name="Perrone G."/>
            <person name="Uresti-Rivera E.E."/>
            <person name="Salamov A."/>
            <person name="Schmoll M."/>
            <person name="Seiboth B."/>
            <person name="Shapiro H."/>
            <person name="Sukno S."/>
            <person name="Tamayo-Ramos J.A."/>
            <person name="Tisch D."/>
            <person name="Wiest A."/>
            <person name="Wilkinson H.H."/>
            <person name="Zhang M."/>
            <person name="Coutinho P.M."/>
            <person name="Kenerley C.M."/>
            <person name="Monte E."/>
            <person name="Baker S.E."/>
            <person name="Grigoriev I.V."/>
        </authorList>
    </citation>
    <scope>NUCLEOTIDE SEQUENCE [LARGE SCALE GENOMIC DNA]</scope>
    <source>
        <strain evidence="3">Gv29-8 / FGSC 10586</strain>
    </source>
</reference>
<evidence type="ECO:0000256" key="1">
    <source>
        <dbReference type="SAM" id="MobiDB-lite"/>
    </source>
</evidence>
<dbReference type="InParanoid" id="G9MXK0"/>